<evidence type="ECO:0000256" key="4">
    <source>
        <dbReference type="PROSITE-ProRule" id="PRU00221"/>
    </source>
</evidence>
<protein>
    <recommendedName>
        <fullName evidence="1">WD repeat, SAM and U-box domain-containing protein 1</fullName>
    </recommendedName>
</protein>
<dbReference type="InterPro" id="IPR015943">
    <property type="entry name" value="WD40/YVTN_repeat-like_dom_sf"/>
</dbReference>
<feature type="repeat" description="WD" evidence="4">
    <location>
        <begin position="329"/>
        <end position="370"/>
    </location>
</feature>
<dbReference type="Gene3D" id="1.10.150.50">
    <property type="entry name" value="Transcription Factor, Ets-1"/>
    <property type="match status" value="1"/>
</dbReference>
<dbReference type="SUPFAM" id="SSF47769">
    <property type="entry name" value="SAM/Pointed domain"/>
    <property type="match status" value="1"/>
</dbReference>
<dbReference type="STRING" id="48709.A0A1D2MFZ2"/>
<feature type="repeat" description="WD" evidence="4">
    <location>
        <begin position="642"/>
        <end position="683"/>
    </location>
</feature>
<dbReference type="Gene3D" id="2.130.10.10">
    <property type="entry name" value="YVTN repeat-like/Quinoprotein amine dehydrogenase"/>
    <property type="match status" value="4"/>
</dbReference>
<dbReference type="SUPFAM" id="SSF57850">
    <property type="entry name" value="RING/U-box"/>
    <property type="match status" value="1"/>
</dbReference>
<dbReference type="PROSITE" id="PS50294">
    <property type="entry name" value="WD_REPEATS_REGION"/>
    <property type="match status" value="8"/>
</dbReference>
<dbReference type="InterPro" id="IPR003613">
    <property type="entry name" value="Ubox_domain"/>
</dbReference>
<dbReference type="GO" id="GO:0004842">
    <property type="term" value="F:ubiquitin-protein transferase activity"/>
    <property type="evidence" value="ECO:0007669"/>
    <property type="project" value="InterPro"/>
</dbReference>
<feature type="repeat" description="WD" evidence="4">
    <location>
        <begin position="455"/>
        <end position="489"/>
    </location>
</feature>
<dbReference type="Proteomes" id="UP000094527">
    <property type="component" value="Unassembled WGS sequence"/>
</dbReference>
<name>A0A1D2MFZ2_ORCCI</name>
<dbReference type="OrthoDB" id="10064100at2759"/>
<dbReference type="InterPro" id="IPR019775">
    <property type="entry name" value="WD40_repeat_CS"/>
</dbReference>
<dbReference type="CDD" id="cd00200">
    <property type="entry name" value="WD40"/>
    <property type="match status" value="2"/>
</dbReference>
<feature type="repeat" description="WD" evidence="4">
    <location>
        <begin position="684"/>
        <end position="718"/>
    </location>
</feature>
<evidence type="ECO:0000313" key="7">
    <source>
        <dbReference type="EMBL" id="ODM91794.1"/>
    </source>
</evidence>
<dbReference type="SUPFAM" id="SSF50978">
    <property type="entry name" value="WD40 repeat-like"/>
    <property type="match status" value="2"/>
</dbReference>
<evidence type="ECO:0000313" key="8">
    <source>
        <dbReference type="Proteomes" id="UP000094527"/>
    </source>
</evidence>
<dbReference type="PROSITE" id="PS00678">
    <property type="entry name" value="WD_REPEATS_1"/>
    <property type="match status" value="4"/>
</dbReference>
<dbReference type="SMART" id="SM00454">
    <property type="entry name" value="SAM"/>
    <property type="match status" value="1"/>
</dbReference>
<gene>
    <name evidence="7" type="ORF">Ocin01_14887</name>
</gene>
<evidence type="ECO:0000256" key="2">
    <source>
        <dbReference type="ARBA" id="ARBA00022574"/>
    </source>
</evidence>
<dbReference type="GO" id="GO:0016567">
    <property type="term" value="P:protein ubiquitination"/>
    <property type="evidence" value="ECO:0007669"/>
    <property type="project" value="InterPro"/>
</dbReference>
<feature type="repeat" description="WD" evidence="4">
    <location>
        <begin position="100"/>
        <end position="141"/>
    </location>
</feature>
<dbReference type="PRINTS" id="PR00320">
    <property type="entry name" value="GPROTEINBRPT"/>
</dbReference>
<dbReference type="PROSITE" id="PS50105">
    <property type="entry name" value="SAM_DOMAIN"/>
    <property type="match status" value="1"/>
</dbReference>
<dbReference type="InterPro" id="IPR020472">
    <property type="entry name" value="WD40_PAC1"/>
</dbReference>
<dbReference type="SMART" id="SM00320">
    <property type="entry name" value="WD40"/>
    <property type="match status" value="14"/>
</dbReference>
<dbReference type="AlphaFoldDB" id="A0A1D2MFZ2"/>
<keyword evidence="3" id="KW-0677">Repeat</keyword>
<accession>A0A1D2MFZ2</accession>
<keyword evidence="2 4" id="KW-0853">WD repeat</keyword>
<dbReference type="InterPro" id="IPR001660">
    <property type="entry name" value="SAM"/>
</dbReference>
<dbReference type="OMA" id="EALMVCD"/>
<dbReference type="PROSITE" id="PS51698">
    <property type="entry name" value="U_BOX"/>
    <property type="match status" value="1"/>
</dbReference>
<dbReference type="SMART" id="SM00504">
    <property type="entry name" value="Ubox"/>
    <property type="match status" value="1"/>
</dbReference>
<proteinExistence type="predicted"/>
<feature type="repeat" description="WD" evidence="4">
    <location>
        <begin position="288"/>
        <end position="322"/>
    </location>
</feature>
<evidence type="ECO:0000259" key="5">
    <source>
        <dbReference type="PROSITE" id="PS50105"/>
    </source>
</evidence>
<dbReference type="EMBL" id="LJIJ01001416">
    <property type="protein sequence ID" value="ODM91794.1"/>
    <property type="molecule type" value="Genomic_DNA"/>
</dbReference>
<feature type="domain" description="SAM" evidence="5">
    <location>
        <begin position="740"/>
        <end position="804"/>
    </location>
</feature>
<organism evidence="7 8">
    <name type="scientific">Orchesella cincta</name>
    <name type="common">Springtail</name>
    <name type="synonym">Podura cincta</name>
    <dbReference type="NCBI Taxonomy" id="48709"/>
    <lineage>
        <taxon>Eukaryota</taxon>
        <taxon>Metazoa</taxon>
        <taxon>Ecdysozoa</taxon>
        <taxon>Arthropoda</taxon>
        <taxon>Hexapoda</taxon>
        <taxon>Collembola</taxon>
        <taxon>Entomobryomorpha</taxon>
        <taxon>Entomobryoidea</taxon>
        <taxon>Orchesellidae</taxon>
        <taxon>Orchesellinae</taxon>
        <taxon>Orchesella</taxon>
    </lineage>
</organism>
<keyword evidence="8" id="KW-1185">Reference proteome</keyword>
<sequence length="894" mass="96950">MGRYTRLLGRPRPAEFRKVKKVITIDVDWHALAVAGTPEGMEVNPNSVKMLQTLSLSNSDVNGVALGKNFVLATGSSDKRIEVCRWESGNGFVPTEYSPLRDHKYTVSCVDFSPYGTILASASVDGNTILWDTTTGDKFTSFVQPGNSSVRVCQFSCRSTLLLTAGDCGGVHLWDVTTRTLIRTFSGHEEAVYAASFAPDESYLVSGCSAGLLYLWDGSEKGGNKPISSFENAHDMGVTCLNFAPSLVTSDGGMGKVCLMVTGGHDHYVKLWNVTLGLQPSITPLRTLQGHSESVMCVRISAIGGLIASTSGDKTVRLWNLNGECIRVLEGHDRFVTSCGFSPDGKLLASGSNDKKVIIWDLTGSIELSDDLVAPTNEFSLSAGDVWPQYEKLCRSRMLQEENGVLLKTTFQVPKVDFNSCIVIGTSYVVAAASSSKCVYAWNLDTEEEVDITSICSHKYAVNSVAYCPNRDMIASASTDGTINLFNLQEKLGGIYHPSGGALRVCRFSLDGTYFIAAGDDEKASLWNMETRSLIKQFEEHEAAIYGAAFSPDGQYAVTGCVNGNIKLWDCIDNSTVSSLATHEAHELGVGCCDFSPKGLGGAHGQHRFLLATGGNDSLVKLWHVIVGPETGAQFILIQAFTDHGTANVMCVTFAPSGKLLASTAGDKTIRLWDISLGTCIQVVEEHDRYVTGAAFAVGGAFFASCSSDHTVKVWQLQGSLAHDTAAVETIAVEHMLSKWTIEDVVNWLAEIGFGDLGHVFESNEVSGEKFADLSEAILRDELAIDDEGVRKQLLTEFQWMKSLGMNSGRPRTGNVVTITAPVEFFCPITHDIMVEPVSTCDGHTYERAAITEWFLTGKTTSPLTNIELESMTLTPNFELQNRISEFLAQRLSS</sequence>
<feature type="repeat" description="WD" evidence="4">
    <location>
        <begin position="538"/>
        <end position="579"/>
    </location>
</feature>
<dbReference type="Pfam" id="PF04564">
    <property type="entry name" value="U-box"/>
    <property type="match status" value="1"/>
</dbReference>
<dbReference type="PANTHER" id="PTHR19848">
    <property type="entry name" value="WD40 REPEAT PROTEIN"/>
    <property type="match status" value="1"/>
</dbReference>
<dbReference type="InterPro" id="IPR001680">
    <property type="entry name" value="WD40_rpt"/>
</dbReference>
<evidence type="ECO:0000256" key="3">
    <source>
        <dbReference type="ARBA" id="ARBA00022737"/>
    </source>
</evidence>
<dbReference type="InterPro" id="IPR036322">
    <property type="entry name" value="WD40_repeat_dom_sf"/>
</dbReference>
<comment type="caution">
    <text evidence="7">The sequence shown here is derived from an EMBL/GenBank/DDBJ whole genome shotgun (WGS) entry which is preliminary data.</text>
</comment>
<reference evidence="7 8" key="1">
    <citation type="journal article" date="2016" name="Genome Biol. Evol.">
        <title>Gene Family Evolution Reflects Adaptation to Soil Environmental Stressors in the Genome of the Collembolan Orchesella cincta.</title>
        <authorList>
            <person name="Faddeeva-Vakhrusheva A."/>
            <person name="Derks M.F."/>
            <person name="Anvar S.Y."/>
            <person name="Agamennone V."/>
            <person name="Suring W."/>
            <person name="Smit S."/>
            <person name="van Straalen N.M."/>
            <person name="Roelofs D."/>
        </authorList>
    </citation>
    <scope>NUCLEOTIDE SEQUENCE [LARGE SCALE GENOMIC DNA]</scope>
    <source>
        <tissue evidence="7">Mixed pool</tissue>
    </source>
</reference>
<dbReference type="InterPro" id="IPR013083">
    <property type="entry name" value="Znf_RING/FYVE/PHD"/>
</dbReference>
<dbReference type="PROSITE" id="PS50082">
    <property type="entry name" value="WD_REPEATS_2"/>
    <property type="match status" value="8"/>
</dbReference>
<feature type="domain" description="U-box" evidence="6">
    <location>
        <begin position="820"/>
        <end position="894"/>
    </location>
</feature>
<feature type="repeat" description="WD" evidence="4">
    <location>
        <begin position="185"/>
        <end position="217"/>
    </location>
</feature>
<dbReference type="Gene3D" id="3.30.40.10">
    <property type="entry name" value="Zinc/RING finger domain, C3HC4 (zinc finger)"/>
    <property type="match status" value="1"/>
</dbReference>
<evidence type="ECO:0000256" key="1">
    <source>
        <dbReference type="ARBA" id="ARBA00020894"/>
    </source>
</evidence>
<dbReference type="Pfam" id="PF00400">
    <property type="entry name" value="WD40"/>
    <property type="match status" value="11"/>
</dbReference>
<dbReference type="Pfam" id="PF07647">
    <property type="entry name" value="SAM_2"/>
    <property type="match status" value="1"/>
</dbReference>
<dbReference type="InterPro" id="IPR013761">
    <property type="entry name" value="SAM/pointed_sf"/>
</dbReference>
<evidence type="ECO:0000259" key="6">
    <source>
        <dbReference type="PROSITE" id="PS51698"/>
    </source>
</evidence>
<dbReference type="CDD" id="cd16655">
    <property type="entry name" value="RING-Ubox_WDSUB1-like"/>
    <property type="match status" value="1"/>
</dbReference>
<dbReference type="PANTHER" id="PTHR19848:SF8">
    <property type="entry name" value="F-BOX AND WD REPEAT DOMAIN CONTAINING 7"/>
    <property type="match status" value="1"/>
</dbReference>